<dbReference type="AlphaFoldDB" id="A0AA97LYY0"/>
<evidence type="ECO:0000313" key="2">
    <source>
        <dbReference type="Proteomes" id="UP000265719"/>
    </source>
</evidence>
<evidence type="ECO:0000313" key="1">
    <source>
        <dbReference type="EMBL" id="UOE20415.1"/>
    </source>
</evidence>
<dbReference type="EMBL" id="CP063196">
    <property type="protein sequence ID" value="UOE20415.1"/>
    <property type="molecule type" value="Genomic_DNA"/>
</dbReference>
<protein>
    <recommendedName>
        <fullName evidence="3">CRISPR-associated protein</fullName>
    </recommendedName>
</protein>
<gene>
    <name evidence="1" type="ORF">NI17_004040</name>
</gene>
<evidence type="ECO:0008006" key="3">
    <source>
        <dbReference type="Google" id="ProtNLM"/>
    </source>
</evidence>
<accession>A0AA97LYY0</accession>
<keyword evidence="2" id="KW-1185">Reference proteome</keyword>
<dbReference type="KEGG" id="thao:NI17_004040"/>
<name>A0AA97LYY0_9ACTN</name>
<dbReference type="Proteomes" id="UP000265719">
    <property type="component" value="Chromosome"/>
</dbReference>
<proteinExistence type="predicted"/>
<reference evidence="1" key="1">
    <citation type="submission" date="2020-10" db="EMBL/GenBank/DDBJ databases">
        <title>De novo genome project of the cellulose decomposer Thermobifida halotolerans type strain.</title>
        <authorList>
            <person name="Nagy I."/>
            <person name="Horvath B."/>
            <person name="Kukolya J."/>
            <person name="Nagy I."/>
            <person name="Orsini M."/>
        </authorList>
    </citation>
    <scope>NUCLEOTIDE SEQUENCE</scope>
    <source>
        <strain evidence="1">DSM 44931</strain>
    </source>
</reference>
<organism evidence="1 2">
    <name type="scientific">Thermobifida halotolerans</name>
    <dbReference type="NCBI Taxonomy" id="483545"/>
    <lineage>
        <taxon>Bacteria</taxon>
        <taxon>Bacillati</taxon>
        <taxon>Actinomycetota</taxon>
        <taxon>Actinomycetes</taxon>
        <taxon>Streptosporangiales</taxon>
        <taxon>Nocardiopsidaceae</taxon>
        <taxon>Thermobifida</taxon>
    </lineage>
</organism>
<dbReference type="RefSeq" id="WP_068689276.1">
    <property type="nucleotide sequence ID" value="NZ_CP063196.1"/>
</dbReference>
<sequence length="222" mass="23314">MAEPDRIVVDVVSPALFVGAGAGGSGVDTDVVTDAHGIPFLPRHRLAARLRAGAVSAVRAAPELAEAARAVFGTAGSHGPDRALRLGDAAPSEPVRAAVAWALARRPEAERAALRRAVTEAYTAMESGIEVDEYGVAVPGRLRTHRVLLPGPRLGARLRWARAPDEEQWRCLARACLAVTQSGLKASRGRGRVDVRLAGPGEEDPHATTLRLAGLGVREGRA</sequence>